<feature type="compositionally biased region" description="Low complexity" evidence="1">
    <location>
        <begin position="311"/>
        <end position="327"/>
    </location>
</feature>
<feature type="compositionally biased region" description="Low complexity" evidence="1">
    <location>
        <begin position="123"/>
        <end position="136"/>
    </location>
</feature>
<proteinExistence type="predicted"/>
<feature type="region of interest" description="Disordered" evidence="1">
    <location>
        <begin position="110"/>
        <end position="199"/>
    </location>
</feature>
<dbReference type="HOGENOM" id="CLU_047282_0_0_1"/>
<evidence type="ECO:0000313" key="3">
    <source>
        <dbReference type="Proteomes" id="UP000011761"/>
    </source>
</evidence>
<feature type="region of interest" description="Disordered" evidence="1">
    <location>
        <begin position="269"/>
        <end position="328"/>
    </location>
</feature>
<accession>M2N965</accession>
<dbReference type="KEGG" id="bcom:BAUCODRAFT_29069"/>
<feature type="region of interest" description="Disordered" evidence="1">
    <location>
        <begin position="458"/>
        <end position="534"/>
    </location>
</feature>
<protein>
    <submittedName>
        <fullName evidence="2">Uncharacterized protein</fullName>
    </submittedName>
</protein>
<dbReference type="AlphaFoldDB" id="M2N965"/>
<feature type="compositionally biased region" description="Polar residues" evidence="1">
    <location>
        <begin position="293"/>
        <end position="308"/>
    </location>
</feature>
<feature type="compositionally biased region" description="Polar residues" evidence="1">
    <location>
        <begin position="176"/>
        <end position="193"/>
    </location>
</feature>
<dbReference type="PANTHER" id="PTHR40623">
    <property type="entry name" value="INTEGRAL MEMBRANE PROTEIN"/>
    <property type="match status" value="1"/>
</dbReference>
<dbReference type="STRING" id="717646.M2N965"/>
<dbReference type="OrthoDB" id="5426165at2759"/>
<evidence type="ECO:0000256" key="1">
    <source>
        <dbReference type="SAM" id="MobiDB-lite"/>
    </source>
</evidence>
<reference evidence="2 3" key="1">
    <citation type="journal article" date="2012" name="PLoS Pathog.">
        <title>Diverse lifestyles and strategies of plant pathogenesis encoded in the genomes of eighteen Dothideomycetes fungi.</title>
        <authorList>
            <person name="Ohm R.A."/>
            <person name="Feau N."/>
            <person name="Henrissat B."/>
            <person name="Schoch C.L."/>
            <person name="Horwitz B.A."/>
            <person name="Barry K.W."/>
            <person name="Condon B.J."/>
            <person name="Copeland A.C."/>
            <person name="Dhillon B."/>
            <person name="Glaser F."/>
            <person name="Hesse C.N."/>
            <person name="Kosti I."/>
            <person name="LaButti K."/>
            <person name="Lindquist E.A."/>
            <person name="Lucas S."/>
            <person name="Salamov A.A."/>
            <person name="Bradshaw R.E."/>
            <person name="Ciuffetti L."/>
            <person name="Hamelin R.C."/>
            <person name="Kema G.H.J."/>
            <person name="Lawrence C."/>
            <person name="Scott J.A."/>
            <person name="Spatafora J.W."/>
            <person name="Turgeon B.G."/>
            <person name="de Wit P.J.G.M."/>
            <person name="Zhong S."/>
            <person name="Goodwin S.B."/>
            <person name="Grigoriev I.V."/>
        </authorList>
    </citation>
    <scope>NUCLEOTIDE SEQUENCE [LARGE SCALE GENOMIC DNA]</scope>
    <source>
        <strain evidence="2 3">UAMH 10762</strain>
    </source>
</reference>
<evidence type="ECO:0000313" key="2">
    <source>
        <dbReference type="EMBL" id="EMD00709.1"/>
    </source>
</evidence>
<dbReference type="RefSeq" id="XP_007671893.1">
    <property type="nucleotide sequence ID" value="XM_007673703.1"/>
</dbReference>
<dbReference type="EMBL" id="KB445550">
    <property type="protein sequence ID" value="EMD00709.1"/>
    <property type="molecule type" value="Genomic_DNA"/>
</dbReference>
<dbReference type="eggNOG" id="ENOG502S92A">
    <property type="taxonomic scope" value="Eukaryota"/>
</dbReference>
<organism evidence="2 3">
    <name type="scientific">Baudoinia panamericana (strain UAMH 10762)</name>
    <name type="common">Angels' share fungus</name>
    <name type="synonym">Baudoinia compniacensis (strain UAMH 10762)</name>
    <dbReference type="NCBI Taxonomy" id="717646"/>
    <lineage>
        <taxon>Eukaryota</taxon>
        <taxon>Fungi</taxon>
        <taxon>Dikarya</taxon>
        <taxon>Ascomycota</taxon>
        <taxon>Pezizomycotina</taxon>
        <taxon>Dothideomycetes</taxon>
        <taxon>Dothideomycetidae</taxon>
        <taxon>Mycosphaerellales</taxon>
        <taxon>Teratosphaeriaceae</taxon>
        <taxon>Baudoinia</taxon>
    </lineage>
</organism>
<sequence length="534" mass="58500">MWEKLCFVLACAIVVVLLAGTTKLGYTHWRLRKYVAVAEKEKKEQAIQRQMSQRRRHDETPFGIRALENGIEVEGVWVSRPNTPDSATRENSVGSLVLQQYQRRSGDLALHEQPPPIHTRDWSSSSSTSAGPPSSAFDRAVSAERLPSSNASIDSRYDGGPISRPAKTRYPPCSFTKYSNSPYAYRQSSSSHSTLEDMEAVQRASLEAIRRASTSIHEDRSNSDDSVQNENDTEPISAAAPKLLTHQPSSKPRNRSVDFEMMNSHRVSLAAETGQLAPRTRRPGRSGECTNVGLVTNPEQSDYSSQRSAALLSPVQSTSPTSPLSTPRVEALPPAVRRASMPDVTPFTQFCQSTPPSPQLERRRLTDLHSYTTTSAQYQGADTTVSLPSDIPAELPAAVPTMPARSPPISRALIVHPASMAPPPERTSFEKRGSQILRGHGTGFEILKPGSLNPTLPFHLLPANDGSHEKQHTAPPVSLHNAYRSSRSRSRSSSVGAAGRKLQKKRRASTDSTASNETHRSWLKGSNRGSLEVH</sequence>
<gene>
    <name evidence="2" type="ORF">BAUCODRAFT_29069</name>
</gene>
<dbReference type="OMA" id="NSWALWQ"/>
<dbReference type="GeneID" id="19110849"/>
<feature type="region of interest" description="Disordered" evidence="1">
    <location>
        <begin position="213"/>
        <end position="255"/>
    </location>
</feature>
<dbReference type="PANTHER" id="PTHR40623:SF2">
    <property type="entry name" value="INTEGRAL MEMBRANE PROTEIN"/>
    <property type="match status" value="1"/>
</dbReference>
<keyword evidence="3" id="KW-1185">Reference proteome</keyword>
<dbReference type="Proteomes" id="UP000011761">
    <property type="component" value="Unassembled WGS sequence"/>
</dbReference>
<name>M2N965_BAUPA</name>